<keyword evidence="2" id="KW-0732">Signal</keyword>
<sequence length="419" mass="43367">MRIRPSSALLATLSSFVLTAAAAGGALAAIPPEAPPAAAGPAATGPAATGPAATGPAATGPAATGPAATGLVAAPSATDTDGDSLPDTWETNGYDANGDGVIDVNLPAMGATANKKDLFVEMDYMSGRLATTAAFDRIKAVFAAAPVSNPDGSTGIRIHLDGGPAAGSAYNLGGGNQVPYDSNLQPAESQTDAIKNANFAPARKAVFHYMLWADDYDNTCSSGNAFAIPNDTFIVTMGPKCNWTVTENRNVGTFIHELGHDLGLTHGGTDHVNYKPNYLSVMNYFFQFDGVPRTSGANWFSYSNFAPPALNENSLRESVGLNTTTASTWKTYWKCPNGTTRTSGAANAPIDWNCDGGTADTAATSINGDSSRTTLTAQNNWANIRFGGGDVGGGSPQSKTAASELRELTQQEYESFKTR</sequence>
<evidence type="ECO:0000256" key="1">
    <source>
        <dbReference type="SAM" id="MobiDB-lite"/>
    </source>
</evidence>
<gene>
    <name evidence="3" type="ORF">GCM10022235_66200</name>
</gene>
<dbReference type="Proteomes" id="UP001501222">
    <property type="component" value="Unassembled WGS sequence"/>
</dbReference>
<dbReference type="SUPFAM" id="SSF55486">
    <property type="entry name" value="Metalloproteases ('zincins'), catalytic domain"/>
    <property type="match status" value="1"/>
</dbReference>
<feature type="compositionally biased region" description="Basic and acidic residues" evidence="1">
    <location>
        <begin position="404"/>
        <end position="419"/>
    </location>
</feature>
<name>A0ABP6YNG0_9ACTN</name>
<dbReference type="Gene3D" id="3.40.390.10">
    <property type="entry name" value="Collagenase (Catalytic Domain)"/>
    <property type="match status" value="1"/>
</dbReference>
<feature type="region of interest" description="Disordered" evidence="1">
    <location>
        <begin position="388"/>
        <end position="419"/>
    </location>
</feature>
<dbReference type="InterPro" id="IPR024079">
    <property type="entry name" value="MetalloPept_cat_dom_sf"/>
</dbReference>
<evidence type="ECO:0000256" key="2">
    <source>
        <dbReference type="SAM" id="SignalP"/>
    </source>
</evidence>
<organism evidence="3 4">
    <name type="scientific">Kribbella ginsengisoli</name>
    <dbReference type="NCBI Taxonomy" id="363865"/>
    <lineage>
        <taxon>Bacteria</taxon>
        <taxon>Bacillati</taxon>
        <taxon>Actinomycetota</taxon>
        <taxon>Actinomycetes</taxon>
        <taxon>Propionibacteriales</taxon>
        <taxon>Kribbellaceae</taxon>
        <taxon>Kribbella</taxon>
    </lineage>
</organism>
<dbReference type="RefSeq" id="WP_344847248.1">
    <property type="nucleotide sequence ID" value="NZ_BAABAA010000012.1"/>
</dbReference>
<proteinExistence type="predicted"/>
<feature type="compositionally biased region" description="Low complexity" evidence="1">
    <location>
        <begin position="35"/>
        <end position="75"/>
    </location>
</feature>
<comment type="caution">
    <text evidence="3">The sequence shown here is derived from an EMBL/GenBank/DDBJ whole genome shotgun (WGS) entry which is preliminary data.</text>
</comment>
<feature type="signal peptide" evidence="2">
    <location>
        <begin position="1"/>
        <end position="28"/>
    </location>
</feature>
<feature type="chain" id="PRO_5046613353" evidence="2">
    <location>
        <begin position="29"/>
        <end position="419"/>
    </location>
</feature>
<reference evidence="4" key="1">
    <citation type="journal article" date="2019" name="Int. J. Syst. Evol. Microbiol.">
        <title>The Global Catalogue of Microorganisms (GCM) 10K type strain sequencing project: providing services to taxonomists for standard genome sequencing and annotation.</title>
        <authorList>
            <consortium name="The Broad Institute Genomics Platform"/>
            <consortium name="The Broad Institute Genome Sequencing Center for Infectious Disease"/>
            <person name="Wu L."/>
            <person name="Ma J."/>
        </authorList>
    </citation>
    <scope>NUCLEOTIDE SEQUENCE [LARGE SCALE GENOMIC DNA]</scope>
    <source>
        <strain evidence="4">JCM 16928</strain>
    </source>
</reference>
<protein>
    <submittedName>
        <fullName evidence="3">Uncharacterized protein</fullName>
    </submittedName>
</protein>
<dbReference type="EMBL" id="BAABAA010000012">
    <property type="protein sequence ID" value="GAA3586280.1"/>
    <property type="molecule type" value="Genomic_DNA"/>
</dbReference>
<accession>A0ABP6YNG0</accession>
<keyword evidence="4" id="KW-1185">Reference proteome</keyword>
<feature type="region of interest" description="Disordered" evidence="1">
    <location>
        <begin position="35"/>
        <end position="93"/>
    </location>
</feature>
<evidence type="ECO:0000313" key="3">
    <source>
        <dbReference type="EMBL" id="GAA3586280.1"/>
    </source>
</evidence>
<evidence type="ECO:0000313" key="4">
    <source>
        <dbReference type="Proteomes" id="UP001501222"/>
    </source>
</evidence>